<dbReference type="RefSeq" id="WP_089825485.1">
    <property type="nucleotide sequence ID" value="NZ_FODV01000008.1"/>
</dbReference>
<dbReference type="Pfam" id="PF07705">
    <property type="entry name" value="CARDB"/>
    <property type="match status" value="1"/>
</dbReference>
<dbReference type="InterPro" id="IPR013783">
    <property type="entry name" value="Ig-like_fold"/>
</dbReference>
<proteinExistence type="predicted"/>
<keyword evidence="1" id="KW-0812">Transmembrane</keyword>
<dbReference type="Proteomes" id="UP000199126">
    <property type="component" value="Unassembled WGS sequence"/>
</dbReference>
<dbReference type="Gene3D" id="2.60.40.10">
    <property type="entry name" value="Immunoglobulins"/>
    <property type="match status" value="2"/>
</dbReference>
<gene>
    <name evidence="3" type="ORF">SAMN04487948_10876</name>
</gene>
<keyword evidence="4" id="KW-1185">Reference proteome</keyword>
<sequence>MVRGVVFLVVLATLAGAVAPVAGTAPSDVDADRTARLTQSSTAETLDLTTTFRLTPKRPGEVAVVLEYDVPSRVTRVETRLPANATVVSSDGFTRQSTGRYRWQGDTDRPRLTYRLSVNETANGRLPLASDGSYLFADVGPWALFRRPSAGTRWAWHGSEVSLTRSTTVDGEGVVGSEFVFLGEYTDHRREADGQRFRLVVPEAARLSAEPSAILDSYADASDRLRVGERDDRVLVVAAPTEGIEWGVRGLHTGESDIWVRDHESLSTPNNVWLHEYVHSRQSYRPATKIRWLTEGSATYYAAALTLQQGRIGYSEFAGWLALGGRDPYAETVLATPTTWGREGHYHKGALVAGYLDYRIRVASDGEASLDTVLAATNDHEGTVTAERFWRFVGDAGNASVREDGTRYATTRNAPSTWTHPQHVDAFGPFPPHVDARFTVDPSTPARVTGPYRNGTVTRAGVVLVPNETLELPVDVTNDGGSRGSYDVAVRTDGQVVERLTGELDSGETATETVGRTFETTGTYTLTVGEERYTVFVRDPAEAQVVDLSATPLRVRAGEEVTVRATVRNPESRPAATTVTVRLDEEVVSRQRVRVDAESETTVSTTVMPSIPGTYRLDAGGPTTILVDVVAATDGTAAAVDEGATSAAGESSTTTPGFGWVVTLFAAVVGIVVTLVAARWRTR</sequence>
<dbReference type="AlphaFoldDB" id="A0A1H8TRL4"/>
<accession>A0A1H8TRL4</accession>
<feature type="domain" description="CARDB" evidence="2">
    <location>
        <begin position="546"/>
        <end position="619"/>
    </location>
</feature>
<protein>
    <recommendedName>
        <fullName evidence="2">CARDB domain-containing protein</fullName>
    </recommendedName>
</protein>
<keyword evidence="1" id="KW-0472">Membrane</keyword>
<dbReference type="InterPro" id="IPR011635">
    <property type="entry name" value="CARDB"/>
</dbReference>
<organism evidence="3 4">
    <name type="scientific">Halogranum amylolyticum</name>
    <dbReference type="NCBI Taxonomy" id="660520"/>
    <lineage>
        <taxon>Archaea</taxon>
        <taxon>Methanobacteriati</taxon>
        <taxon>Methanobacteriota</taxon>
        <taxon>Stenosarchaea group</taxon>
        <taxon>Halobacteria</taxon>
        <taxon>Halobacteriales</taxon>
        <taxon>Haloferacaceae</taxon>
    </lineage>
</organism>
<evidence type="ECO:0000256" key="1">
    <source>
        <dbReference type="SAM" id="Phobius"/>
    </source>
</evidence>
<dbReference type="OrthoDB" id="271491at2157"/>
<evidence type="ECO:0000259" key="2">
    <source>
        <dbReference type="Pfam" id="PF07705"/>
    </source>
</evidence>
<feature type="transmembrane region" description="Helical" evidence="1">
    <location>
        <begin position="658"/>
        <end position="678"/>
    </location>
</feature>
<dbReference type="EMBL" id="FODV01000008">
    <property type="protein sequence ID" value="SEO93649.1"/>
    <property type="molecule type" value="Genomic_DNA"/>
</dbReference>
<keyword evidence="1" id="KW-1133">Transmembrane helix</keyword>
<evidence type="ECO:0000313" key="3">
    <source>
        <dbReference type="EMBL" id="SEO93649.1"/>
    </source>
</evidence>
<name>A0A1H8TRL4_9EURY</name>
<evidence type="ECO:0000313" key="4">
    <source>
        <dbReference type="Proteomes" id="UP000199126"/>
    </source>
</evidence>
<reference evidence="4" key="1">
    <citation type="submission" date="2016-10" db="EMBL/GenBank/DDBJ databases">
        <authorList>
            <person name="Varghese N."/>
            <person name="Submissions S."/>
        </authorList>
    </citation>
    <scope>NUCLEOTIDE SEQUENCE [LARGE SCALE GENOMIC DNA]</scope>
    <source>
        <strain evidence="4">CGMCC 1.10121</strain>
    </source>
</reference>